<reference evidence="5" key="1">
    <citation type="journal article" date="2019" name="Int. J. Syst. Evol. Microbiol.">
        <title>The Global Catalogue of Microorganisms (GCM) 10K type strain sequencing project: providing services to taxonomists for standard genome sequencing and annotation.</title>
        <authorList>
            <consortium name="The Broad Institute Genomics Platform"/>
            <consortium name="The Broad Institute Genome Sequencing Center for Infectious Disease"/>
            <person name="Wu L."/>
            <person name="Ma J."/>
        </authorList>
    </citation>
    <scope>NUCLEOTIDE SEQUENCE [LARGE SCALE GENOMIC DNA]</scope>
    <source>
        <strain evidence="5">JCM 3272</strain>
    </source>
</reference>
<name>A0ABP5U9C6_9ACTN</name>
<dbReference type="PANTHER" id="PTHR43790">
    <property type="entry name" value="CARBOHYDRATE TRANSPORT ATP-BINDING PROTEIN MG119-RELATED"/>
    <property type="match status" value="1"/>
</dbReference>
<gene>
    <name evidence="4" type="ORF">GCM10010170_075350</name>
</gene>
<organism evidence="4 5">
    <name type="scientific">Dactylosporangium salmoneum</name>
    <dbReference type="NCBI Taxonomy" id="53361"/>
    <lineage>
        <taxon>Bacteria</taxon>
        <taxon>Bacillati</taxon>
        <taxon>Actinomycetota</taxon>
        <taxon>Actinomycetes</taxon>
        <taxon>Micromonosporales</taxon>
        <taxon>Micromonosporaceae</taxon>
        <taxon>Dactylosporangium</taxon>
    </lineage>
</organism>
<dbReference type="SMART" id="SM00382">
    <property type="entry name" value="AAA"/>
    <property type="match status" value="1"/>
</dbReference>
<evidence type="ECO:0000256" key="2">
    <source>
        <dbReference type="ARBA" id="ARBA00022840"/>
    </source>
</evidence>
<dbReference type="PROSITE" id="PS00211">
    <property type="entry name" value="ABC_TRANSPORTER_1"/>
    <property type="match status" value="1"/>
</dbReference>
<dbReference type="PANTHER" id="PTHR43790:SF8">
    <property type="entry name" value="SUGAR ABC TRANSPORTER ATP-BINDING PROTEIN"/>
    <property type="match status" value="1"/>
</dbReference>
<dbReference type="InterPro" id="IPR050107">
    <property type="entry name" value="ABC_carbohydrate_import_ATPase"/>
</dbReference>
<keyword evidence="5" id="KW-1185">Reference proteome</keyword>
<accession>A0ABP5U9C6</accession>
<dbReference type="CDD" id="cd03216">
    <property type="entry name" value="ABC_Carb_Monos_I"/>
    <property type="match status" value="1"/>
</dbReference>
<dbReference type="InterPro" id="IPR027417">
    <property type="entry name" value="P-loop_NTPase"/>
</dbReference>
<dbReference type="Gene3D" id="3.40.50.300">
    <property type="entry name" value="P-loop containing nucleotide triphosphate hydrolases"/>
    <property type="match status" value="1"/>
</dbReference>
<protein>
    <submittedName>
        <fullName evidence="4">ATP-binding cassette domain-containing protein</fullName>
    </submittedName>
</protein>
<dbReference type="PROSITE" id="PS50893">
    <property type="entry name" value="ABC_TRANSPORTER_2"/>
    <property type="match status" value="1"/>
</dbReference>
<sequence>MTSERSRGSDPELRLEMHGIRKSFGNVDALRGVDLEVRPGEIMALVGDNGAGKSTLVKTLSGAQPADAGTIRVDGEPVSITSPQDAVRAGIETVYQDLALCDNLDVVANLYLGRELRSPQKGLLGRFLARGRMSHHARQVLDELAVTLPALSAPVAALSGGQRQAIAVGRAVLWGSKVVVLDEPTAALGVQQTATVYRLIRTLSERGVSVVLISHNMVDVFELADRITVLRLGEGAGVFTPSEATPQDVIAAITGGNVVPLGGRRA</sequence>
<evidence type="ECO:0000313" key="5">
    <source>
        <dbReference type="Proteomes" id="UP001501444"/>
    </source>
</evidence>
<dbReference type="InterPro" id="IPR003593">
    <property type="entry name" value="AAA+_ATPase"/>
</dbReference>
<feature type="domain" description="ABC transporter" evidence="3">
    <location>
        <begin position="15"/>
        <end position="257"/>
    </location>
</feature>
<evidence type="ECO:0000256" key="1">
    <source>
        <dbReference type="ARBA" id="ARBA00022741"/>
    </source>
</evidence>
<keyword evidence="1" id="KW-0547">Nucleotide-binding</keyword>
<evidence type="ECO:0000259" key="3">
    <source>
        <dbReference type="PROSITE" id="PS50893"/>
    </source>
</evidence>
<proteinExistence type="predicted"/>
<comment type="caution">
    <text evidence="4">The sequence shown here is derived from an EMBL/GenBank/DDBJ whole genome shotgun (WGS) entry which is preliminary data.</text>
</comment>
<dbReference type="SUPFAM" id="SSF52540">
    <property type="entry name" value="P-loop containing nucleoside triphosphate hydrolases"/>
    <property type="match status" value="1"/>
</dbReference>
<dbReference type="InterPro" id="IPR003439">
    <property type="entry name" value="ABC_transporter-like_ATP-bd"/>
</dbReference>
<dbReference type="EMBL" id="BAAARV010000074">
    <property type="protein sequence ID" value="GAA2372897.1"/>
    <property type="molecule type" value="Genomic_DNA"/>
</dbReference>
<dbReference type="RefSeq" id="WP_344617397.1">
    <property type="nucleotide sequence ID" value="NZ_BAAARV010000074.1"/>
</dbReference>
<dbReference type="InterPro" id="IPR017871">
    <property type="entry name" value="ABC_transporter-like_CS"/>
</dbReference>
<dbReference type="GO" id="GO:0005524">
    <property type="term" value="F:ATP binding"/>
    <property type="evidence" value="ECO:0007669"/>
    <property type="project" value="UniProtKB-KW"/>
</dbReference>
<evidence type="ECO:0000313" key="4">
    <source>
        <dbReference type="EMBL" id="GAA2372897.1"/>
    </source>
</evidence>
<dbReference type="Proteomes" id="UP001501444">
    <property type="component" value="Unassembled WGS sequence"/>
</dbReference>
<dbReference type="Pfam" id="PF00005">
    <property type="entry name" value="ABC_tran"/>
    <property type="match status" value="1"/>
</dbReference>
<keyword evidence="2 4" id="KW-0067">ATP-binding</keyword>